<accession>V4RDN7</accession>
<feature type="region of interest" description="Disordered" evidence="6">
    <location>
        <begin position="722"/>
        <end position="753"/>
    </location>
</feature>
<keyword evidence="2" id="KW-1003">Cell membrane</keyword>
<feature type="domain" description="DUF4131" evidence="9">
    <location>
        <begin position="72"/>
        <end position="221"/>
    </location>
</feature>
<dbReference type="Pfam" id="PF03772">
    <property type="entry name" value="Competence"/>
    <property type="match status" value="1"/>
</dbReference>
<dbReference type="InterPro" id="IPR004477">
    <property type="entry name" value="ComEC_N"/>
</dbReference>
<evidence type="ECO:0000256" key="2">
    <source>
        <dbReference type="ARBA" id="ARBA00022475"/>
    </source>
</evidence>
<name>V4RDN7_9HYPH</name>
<evidence type="ECO:0000259" key="8">
    <source>
        <dbReference type="Pfam" id="PF03772"/>
    </source>
</evidence>
<comment type="caution">
    <text evidence="10">The sequence shown here is derived from an EMBL/GenBank/DDBJ whole genome shotgun (WGS) entry which is preliminary data.</text>
</comment>
<keyword evidence="11" id="KW-1185">Reference proteome</keyword>
<feature type="compositionally biased region" description="Basic and acidic residues" evidence="6">
    <location>
        <begin position="727"/>
        <end position="741"/>
    </location>
</feature>
<proteinExistence type="predicted"/>
<dbReference type="GO" id="GO:0005886">
    <property type="term" value="C:plasma membrane"/>
    <property type="evidence" value="ECO:0007669"/>
    <property type="project" value="UniProtKB-SubCell"/>
</dbReference>
<keyword evidence="3 7" id="KW-0812">Transmembrane</keyword>
<evidence type="ECO:0000259" key="9">
    <source>
        <dbReference type="Pfam" id="PF13567"/>
    </source>
</evidence>
<feature type="transmembrane region" description="Helical" evidence="7">
    <location>
        <begin position="287"/>
        <end position="308"/>
    </location>
</feature>
<protein>
    <submittedName>
        <fullName evidence="10">DNA internalization-related competence protein ComEC/Rec2</fullName>
    </submittedName>
</protein>
<dbReference type="AlphaFoldDB" id="V4RDN7"/>
<feature type="transmembrane region" description="Helical" evidence="7">
    <location>
        <begin position="391"/>
        <end position="413"/>
    </location>
</feature>
<organism evidence="10 11">
    <name type="scientific">Lutibaculum baratangense AMV1</name>
    <dbReference type="NCBI Taxonomy" id="631454"/>
    <lineage>
        <taxon>Bacteria</taxon>
        <taxon>Pseudomonadati</taxon>
        <taxon>Pseudomonadota</taxon>
        <taxon>Alphaproteobacteria</taxon>
        <taxon>Hyphomicrobiales</taxon>
        <taxon>Tepidamorphaceae</taxon>
        <taxon>Lutibaculum</taxon>
    </lineage>
</organism>
<dbReference type="Proteomes" id="UP000017819">
    <property type="component" value="Unassembled WGS sequence"/>
</dbReference>
<dbReference type="eggNOG" id="COG0658">
    <property type="taxonomic scope" value="Bacteria"/>
</dbReference>
<gene>
    <name evidence="10" type="ORF">N177_3552</name>
</gene>
<feature type="domain" description="ComEC/Rec2-related protein" evidence="8">
    <location>
        <begin position="266"/>
        <end position="551"/>
    </location>
</feature>
<feature type="transmembrane region" description="Helical" evidence="7">
    <location>
        <begin position="433"/>
        <end position="456"/>
    </location>
</feature>
<evidence type="ECO:0000256" key="6">
    <source>
        <dbReference type="SAM" id="MobiDB-lite"/>
    </source>
</evidence>
<dbReference type="NCBIfam" id="TIGR00360">
    <property type="entry name" value="ComEC_N-term"/>
    <property type="match status" value="1"/>
</dbReference>
<feature type="transmembrane region" description="Helical" evidence="7">
    <location>
        <begin position="353"/>
        <end position="371"/>
    </location>
</feature>
<dbReference type="Pfam" id="PF13567">
    <property type="entry name" value="DUF4131"/>
    <property type="match status" value="1"/>
</dbReference>
<evidence type="ECO:0000256" key="7">
    <source>
        <dbReference type="SAM" id="Phobius"/>
    </source>
</evidence>
<feature type="transmembrane region" description="Helical" evidence="7">
    <location>
        <begin position="553"/>
        <end position="571"/>
    </location>
</feature>
<evidence type="ECO:0000313" key="11">
    <source>
        <dbReference type="Proteomes" id="UP000017819"/>
    </source>
</evidence>
<comment type="subcellular location">
    <subcellularLocation>
        <location evidence="1">Cell membrane</location>
        <topology evidence="1">Multi-pass membrane protein</topology>
    </subcellularLocation>
</comment>
<dbReference type="InterPro" id="IPR052159">
    <property type="entry name" value="Competence_DNA_uptake"/>
</dbReference>
<evidence type="ECO:0000256" key="1">
    <source>
        <dbReference type="ARBA" id="ARBA00004651"/>
    </source>
</evidence>
<dbReference type="EMBL" id="AWXZ01000039">
    <property type="protein sequence ID" value="ESR23484.1"/>
    <property type="molecule type" value="Genomic_DNA"/>
</dbReference>
<reference evidence="10 11" key="1">
    <citation type="journal article" date="2014" name="Genome Announc.">
        <title>Draft Genome Sequence of Lutibaculum baratangense Strain AMV1T, Isolated from a Mud Volcano in Andamans, India.</title>
        <authorList>
            <person name="Singh A."/>
            <person name="Sreenivas A."/>
            <person name="Sathyanarayana Reddy G."/>
            <person name="Pinnaka A.K."/>
            <person name="Shivaji S."/>
        </authorList>
    </citation>
    <scope>NUCLEOTIDE SEQUENCE [LARGE SCALE GENOMIC DNA]</scope>
    <source>
        <strain evidence="10 11">AMV1</strain>
    </source>
</reference>
<evidence type="ECO:0000313" key="10">
    <source>
        <dbReference type="EMBL" id="ESR23484.1"/>
    </source>
</evidence>
<dbReference type="STRING" id="631454.N177_3552"/>
<dbReference type="InterPro" id="IPR025405">
    <property type="entry name" value="DUF4131"/>
</dbReference>
<evidence type="ECO:0000256" key="3">
    <source>
        <dbReference type="ARBA" id="ARBA00022692"/>
    </source>
</evidence>
<evidence type="ECO:0000256" key="5">
    <source>
        <dbReference type="ARBA" id="ARBA00023136"/>
    </source>
</evidence>
<dbReference type="PANTHER" id="PTHR30619">
    <property type="entry name" value="DNA INTERNALIZATION/COMPETENCE PROTEIN COMEC/REC2"/>
    <property type="match status" value="1"/>
</dbReference>
<feature type="transmembrane region" description="Helical" evidence="7">
    <location>
        <begin position="517"/>
        <end position="547"/>
    </location>
</feature>
<evidence type="ECO:0000256" key="4">
    <source>
        <dbReference type="ARBA" id="ARBA00022989"/>
    </source>
</evidence>
<sequence>MPVPGVRRLADEPWPAGPGAAPDAAPPAGLVAALERRLEAEGERRFLFAPALIGCGILVFFALRHDPAPEAVALGALASGLLALKLVPGSLARHAAAMLCLVLLGMLAATVRTGLVDAPVFAGEPRVREVSGLVERIERDPASGDRVTLAVRSIAGVAPDAAPRRVTFRSRVREASYEIGDTVAVRAVLMPPPDAARPGGFDFARQAFFAGIGARGYAVSAPVAVDAPPSGLLTRLAIGVERVREAIGGRIRAAMSPEAGAIATALVTGQRSGIGEETQDALRAAGLAHILAISGLHMMLVVGAIFSAVRYGAALVPEIALTRPVKKWAAAAALVGGTAYLLISGMSVATQRAYIMALVVLLAVLADRPAITMRNVALAALAILLLRPEAVVSAGFQMSFAATIALVAAYEALRRRPGREARGERPRRRGGTVGRYVLGLLLTSFVAGAATGPFAAYHFHRVATYGLLGNLLAMPIFGMVVMPAGLAGVLLMPLGLEGPFLWVMGQGIEAILKISRWVAGLEGATGIVPAVGPQSLAAVAFGALWLALWRTGWRWLGAGAIAIGVAMAALAEAPDAYVDRSGRLVALREAHGVTTVGGRGAAYEREQWLLSWGMRTDHPVRSAPCDDLACHDKDGAIRTSRVAHSAAFAEDCALADLVLAAPAAPAWCGERALVLDGETLEKAGAVAIYRAAGEPLALRIETASGRTGARPWNWRWRAHGPPGVPARWERRPRGRAPEEAAHPSAAVGALGGN</sequence>
<keyword evidence="4 7" id="KW-1133">Transmembrane helix</keyword>
<feature type="transmembrane region" description="Helical" evidence="7">
    <location>
        <begin position="91"/>
        <end position="111"/>
    </location>
</feature>
<feature type="transmembrane region" description="Helical" evidence="7">
    <location>
        <begin position="328"/>
        <end position="346"/>
    </location>
</feature>
<keyword evidence="5 7" id="KW-0472">Membrane</keyword>
<feature type="transmembrane region" description="Helical" evidence="7">
    <location>
        <begin position="476"/>
        <end position="496"/>
    </location>
</feature>
<feature type="transmembrane region" description="Helical" evidence="7">
    <location>
        <begin position="46"/>
        <end position="63"/>
    </location>
</feature>
<dbReference type="PANTHER" id="PTHR30619:SF1">
    <property type="entry name" value="RECOMBINATION PROTEIN 2"/>
    <property type="match status" value="1"/>
</dbReference>